<dbReference type="PANTHER" id="PTHR30069:SF29">
    <property type="entry name" value="HEMOGLOBIN AND HEMOGLOBIN-HAPTOGLOBIN-BINDING PROTEIN 1-RELATED"/>
    <property type="match status" value="1"/>
</dbReference>
<dbReference type="InterPro" id="IPR023997">
    <property type="entry name" value="TonB-dep_OMP_SusC/RagA_CS"/>
</dbReference>
<dbReference type="PROSITE" id="PS52016">
    <property type="entry name" value="TONB_DEPENDENT_REC_3"/>
    <property type="match status" value="1"/>
</dbReference>
<dbReference type="Pfam" id="PF13715">
    <property type="entry name" value="CarbopepD_reg_2"/>
    <property type="match status" value="1"/>
</dbReference>
<evidence type="ECO:0000256" key="9">
    <source>
        <dbReference type="SAM" id="SignalP"/>
    </source>
</evidence>
<dbReference type="EMBL" id="FNBD01000002">
    <property type="protein sequence ID" value="SDE59525.1"/>
    <property type="molecule type" value="Genomic_DNA"/>
</dbReference>
<feature type="domain" description="TonB-dependent receptor plug" evidence="10">
    <location>
        <begin position="114"/>
        <end position="218"/>
    </location>
</feature>
<dbReference type="InterPro" id="IPR012910">
    <property type="entry name" value="Plug_dom"/>
</dbReference>
<evidence type="ECO:0000256" key="7">
    <source>
        <dbReference type="ARBA" id="ARBA00023237"/>
    </source>
</evidence>
<dbReference type="Proteomes" id="UP000182114">
    <property type="component" value="Unassembled WGS sequence"/>
</dbReference>
<keyword evidence="2 8" id="KW-0813">Transport</keyword>
<dbReference type="InterPro" id="IPR008969">
    <property type="entry name" value="CarboxyPept-like_regulatory"/>
</dbReference>
<dbReference type="Gene3D" id="2.170.130.10">
    <property type="entry name" value="TonB-dependent receptor, plug domain"/>
    <property type="match status" value="1"/>
</dbReference>
<keyword evidence="3 8" id="KW-1134">Transmembrane beta strand</keyword>
<dbReference type="PANTHER" id="PTHR30069">
    <property type="entry name" value="TONB-DEPENDENT OUTER MEMBRANE RECEPTOR"/>
    <property type="match status" value="1"/>
</dbReference>
<accession>A0A1G7E7X1</accession>
<dbReference type="AlphaFoldDB" id="A0A1G7E7X1"/>
<dbReference type="SUPFAM" id="SSF56935">
    <property type="entry name" value="Porins"/>
    <property type="match status" value="1"/>
</dbReference>
<dbReference type="Pfam" id="PF07715">
    <property type="entry name" value="Plug"/>
    <property type="match status" value="1"/>
</dbReference>
<dbReference type="GO" id="GO:0009279">
    <property type="term" value="C:cell outer membrane"/>
    <property type="evidence" value="ECO:0007669"/>
    <property type="project" value="UniProtKB-SubCell"/>
</dbReference>
<name>A0A1G7E7X1_9FLAO</name>
<evidence type="ECO:0000256" key="4">
    <source>
        <dbReference type="ARBA" id="ARBA00022692"/>
    </source>
</evidence>
<evidence type="ECO:0000256" key="5">
    <source>
        <dbReference type="ARBA" id="ARBA00022729"/>
    </source>
</evidence>
<keyword evidence="7 8" id="KW-0998">Cell outer membrane</keyword>
<protein>
    <submittedName>
        <fullName evidence="11">TonB-linked outer membrane protein, SusC/RagA family</fullName>
    </submittedName>
</protein>
<sequence length="1015" mass="110637">MKNIFLLLAAIFLTTTSWAQDFTVNGTVKDGSINDVLPGVNVVVKNQTRGTTTDFDGNFTIDKLKVGDVLVVSYIGYTTKEIAIKDSNFITISLTEDVSALNEVVVIGYGTQTKKEITGAVTVIGAETIEQLKPTRIEQALQGQVAGVNITSQSGSPGSASNIRIRGVSTNGNNNPLILVDGNVIEDLSVVNPGDIESINVLKDATAGIYGVRAANGVILITTKTGKKSTPLQFSYDTYGGFQETTRWLPLLNATEYGVIKNEAAAANGEAIPYPNLALLGTGTDWQDEVFQKAPIFNHNLTISGGTEKSRYSFGSSVLTQDGIVGGSKANFTRYNTRLNFNTELLDGLNFKANLIYTGTLRKTLAEGGLGSVLFNALNISPILSVADTDGSFTRALGHPIEVINPLAQLQNTFNRTKIDKISGVFGLDYSFLNNFKVTSNYQWNYSEVDYSAYFPISDFGNVGNNTVFDRTNAAYGVSNQFYRDYTFDAFIDYDKVFNEVHDLKITLGTSIFKTTADEYGGTYEGVTNTTLSDPSLETATVFNDSFVARSNRLYDSRLLSYFARMQYNYKGKYLLSAVVRRDGSTAFGPDNKFGYFPSGSLGWVVSDEDFFKENSVINFVKLRASYGVLGNDRIPGFGFVSLLSGEGTYVFDNELVFGQAVGRVSNPEIQWEEQTTLDIGLDAKLFNNTINITADYFNKQTDNLLLVVESSGILGTSAPGAGNPVANAGSVRNSGFEFAIGYETPYSENFRFGINYNFTYLENEVLSVENGIGYEQGGSFGIGQSGVSRMEAGLPIGYFYGLKTDGIFQNQAEIDAHPSQIGLGSEAAPGDIRFVDVNGDGSIDFDDSTNLGNPIPDFTMGLNVSFDYKNFDFQTYIFASIGNDIVRNYDRNNPITNQSVYALNRWIGEGSTNEYPRVTNGATSNILFSDFYVEDGSFVRAQNMQLGYSLNSEGIKDIGISKLRLYVSASNVFTFSKYKGFDPSASSGDPIGSGFDSGFYPVPRTYLLGLNLKF</sequence>
<keyword evidence="6 8" id="KW-0472">Membrane</keyword>
<reference evidence="12" key="1">
    <citation type="submission" date="2016-10" db="EMBL/GenBank/DDBJ databases">
        <authorList>
            <person name="Varghese N."/>
            <person name="Submissions S."/>
        </authorList>
    </citation>
    <scope>NUCLEOTIDE SEQUENCE [LARGE SCALE GENOMIC DNA]</scope>
    <source>
        <strain evidence="12">DSM 24729</strain>
    </source>
</reference>
<dbReference type="InterPro" id="IPR037066">
    <property type="entry name" value="Plug_dom_sf"/>
</dbReference>
<keyword evidence="4 8" id="KW-0812">Transmembrane</keyword>
<feature type="chain" id="PRO_5010346782" evidence="9">
    <location>
        <begin position="20"/>
        <end position="1015"/>
    </location>
</feature>
<evidence type="ECO:0000256" key="6">
    <source>
        <dbReference type="ARBA" id="ARBA00023136"/>
    </source>
</evidence>
<keyword evidence="5 9" id="KW-0732">Signal</keyword>
<dbReference type="InterPro" id="IPR036942">
    <property type="entry name" value="Beta-barrel_TonB_sf"/>
</dbReference>
<dbReference type="Gene3D" id="2.40.170.20">
    <property type="entry name" value="TonB-dependent receptor, beta-barrel domain"/>
    <property type="match status" value="1"/>
</dbReference>
<dbReference type="GO" id="GO:0044718">
    <property type="term" value="P:siderophore transmembrane transport"/>
    <property type="evidence" value="ECO:0007669"/>
    <property type="project" value="TreeGrafter"/>
</dbReference>
<evidence type="ECO:0000256" key="3">
    <source>
        <dbReference type="ARBA" id="ARBA00022452"/>
    </source>
</evidence>
<gene>
    <name evidence="11" type="ORF">SAMN04487992_102134</name>
</gene>
<organism evidence="11 12">
    <name type="scientific">Cellulophaga baltica</name>
    <dbReference type="NCBI Taxonomy" id="76594"/>
    <lineage>
        <taxon>Bacteria</taxon>
        <taxon>Pseudomonadati</taxon>
        <taxon>Bacteroidota</taxon>
        <taxon>Flavobacteriia</taxon>
        <taxon>Flavobacteriales</taxon>
        <taxon>Flavobacteriaceae</taxon>
        <taxon>Cellulophaga</taxon>
    </lineage>
</organism>
<dbReference type="SUPFAM" id="SSF49464">
    <property type="entry name" value="Carboxypeptidase regulatory domain-like"/>
    <property type="match status" value="1"/>
</dbReference>
<evidence type="ECO:0000256" key="2">
    <source>
        <dbReference type="ARBA" id="ARBA00022448"/>
    </source>
</evidence>
<dbReference type="Gene3D" id="2.60.40.1120">
    <property type="entry name" value="Carboxypeptidase-like, regulatory domain"/>
    <property type="match status" value="1"/>
</dbReference>
<comment type="similarity">
    <text evidence="8">Belongs to the TonB-dependent receptor family.</text>
</comment>
<proteinExistence type="inferred from homology"/>
<feature type="signal peptide" evidence="9">
    <location>
        <begin position="1"/>
        <end position="19"/>
    </location>
</feature>
<dbReference type="NCBIfam" id="TIGR04056">
    <property type="entry name" value="OMP_RagA_SusC"/>
    <property type="match status" value="1"/>
</dbReference>
<comment type="subcellular location">
    <subcellularLocation>
        <location evidence="1 8">Cell outer membrane</location>
        <topology evidence="1 8">Multi-pass membrane protein</topology>
    </subcellularLocation>
</comment>
<evidence type="ECO:0000259" key="10">
    <source>
        <dbReference type="Pfam" id="PF07715"/>
    </source>
</evidence>
<dbReference type="eggNOG" id="COG4206">
    <property type="taxonomic scope" value="Bacteria"/>
</dbReference>
<dbReference type="GO" id="GO:0015344">
    <property type="term" value="F:siderophore uptake transmembrane transporter activity"/>
    <property type="evidence" value="ECO:0007669"/>
    <property type="project" value="TreeGrafter"/>
</dbReference>
<evidence type="ECO:0000256" key="8">
    <source>
        <dbReference type="PROSITE-ProRule" id="PRU01360"/>
    </source>
</evidence>
<evidence type="ECO:0000256" key="1">
    <source>
        <dbReference type="ARBA" id="ARBA00004571"/>
    </source>
</evidence>
<evidence type="ECO:0000313" key="11">
    <source>
        <dbReference type="EMBL" id="SDE59525.1"/>
    </source>
</evidence>
<keyword evidence="12" id="KW-1185">Reference proteome</keyword>
<dbReference type="InterPro" id="IPR023996">
    <property type="entry name" value="TonB-dep_OMP_SusC/RagA"/>
</dbReference>
<dbReference type="InterPro" id="IPR039426">
    <property type="entry name" value="TonB-dep_rcpt-like"/>
</dbReference>
<dbReference type="NCBIfam" id="TIGR04057">
    <property type="entry name" value="SusC_RagA_signa"/>
    <property type="match status" value="1"/>
</dbReference>
<evidence type="ECO:0000313" key="12">
    <source>
        <dbReference type="Proteomes" id="UP000182114"/>
    </source>
</evidence>
<dbReference type="RefSeq" id="WP_074537463.1">
    <property type="nucleotide sequence ID" value="NZ_FNBD01000002.1"/>
</dbReference>